<keyword evidence="3" id="KW-1185">Reference proteome</keyword>
<proteinExistence type="predicted"/>
<dbReference type="Pfam" id="PF01575">
    <property type="entry name" value="MaoC_dehydratas"/>
    <property type="match status" value="1"/>
</dbReference>
<accession>A0A1E3H5I8</accession>
<evidence type="ECO:0000259" key="1">
    <source>
        <dbReference type="Pfam" id="PF01575"/>
    </source>
</evidence>
<dbReference type="PANTHER" id="PTHR43664">
    <property type="entry name" value="MONOAMINE OXIDASE-RELATED"/>
    <property type="match status" value="1"/>
</dbReference>
<protein>
    <submittedName>
        <fullName evidence="2">MaoC like domain protein</fullName>
    </submittedName>
</protein>
<dbReference type="PATRIC" id="fig|1439726.3.peg.1129"/>
<dbReference type="OrthoDB" id="9797938at2"/>
<dbReference type="PANTHER" id="PTHR43664:SF1">
    <property type="entry name" value="BETA-METHYLMALYL-COA DEHYDRATASE"/>
    <property type="match status" value="1"/>
</dbReference>
<dbReference type="AlphaFoldDB" id="A0A1E3H5I8"/>
<dbReference type="Gene3D" id="3.10.129.10">
    <property type="entry name" value="Hotdog Thioesterase"/>
    <property type="match status" value="1"/>
</dbReference>
<dbReference type="InterPro" id="IPR029069">
    <property type="entry name" value="HotDog_dom_sf"/>
</dbReference>
<sequence length="157" mass="16675">MNDTAESKRAFEDFSPGEAALLGSVDVQPADMIAFAELYDPQPFHLDAEAGAASPLGGLAASGWYTAGLAMRLLAEGLLNRSLSMGSGGVTDLKWVRPVLGGDRLTAGYEVLATRPSTSRRDRGYVDIALSVDNQNGERVFSYFCSVIMGRRPADAA</sequence>
<reference evidence="2 3" key="1">
    <citation type="submission" date="2016-07" db="EMBL/GenBank/DDBJ databases">
        <title>Draft Genome Sequence of Methylobrevis pamukkalensis PK2.</title>
        <authorList>
            <person name="Vasilenko O.V."/>
            <person name="Doronina N.V."/>
            <person name="Shmareva M.N."/>
            <person name="Tarlachkov S.V."/>
            <person name="Mustakhimov I."/>
            <person name="Trotsenko Y.A."/>
        </authorList>
    </citation>
    <scope>NUCLEOTIDE SEQUENCE [LARGE SCALE GENOMIC DNA]</scope>
    <source>
        <strain evidence="2 3">PK2</strain>
    </source>
</reference>
<organism evidence="2 3">
    <name type="scientific">Methylobrevis pamukkalensis</name>
    <dbReference type="NCBI Taxonomy" id="1439726"/>
    <lineage>
        <taxon>Bacteria</taxon>
        <taxon>Pseudomonadati</taxon>
        <taxon>Pseudomonadota</taxon>
        <taxon>Alphaproteobacteria</taxon>
        <taxon>Hyphomicrobiales</taxon>
        <taxon>Pleomorphomonadaceae</taxon>
        <taxon>Methylobrevis</taxon>
    </lineage>
</organism>
<dbReference type="SUPFAM" id="SSF54637">
    <property type="entry name" value="Thioesterase/thiol ester dehydrase-isomerase"/>
    <property type="match status" value="1"/>
</dbReference>
<comment type="caution">
    <text evidence="2">The sequence shown here is derived from an EMBL/GenBank/DDBJ whole genome shotgun (WGS) entry which is preliminary data.</text>
</comment>
<dbReference type="EMBL" id="MCRJ01000018">
    <property type="protein sequence ID" value="ODN71570.1"/>
    <property type="molecule type" value="Genomic_DNA"/>
</dbReference>
<gene>
    <name evidence="2" type="ORF">A6302_01083</name>
</gene>
<dbReference type="RefSeq" id="WP_069306094.1">
    <property type="nucleotide sequence ID" value="NZ_MCRJ01000018.1"/>
</dbReference>
<dbReference type="CDD" id="cd03454">
    <property type="entry name" value="YdeM"/>
    <property type="match status" value="1"/>
</dbReference>
<evidence type="ECO:0000313" key="2">
    <source>
        <dbReference type="EMBL" id="ODN71570.1"/>
    </source>
</evidence>
<name>A0A1E3H5I8_9HYPH</name>
<evidence type="ECO:0000313" key="3">
    <source>
        <dbReference type="Proteomes" id="UP000094622"/>
    </source>
</evidence>
<dbReference type="InterPro" id="IPR052342">
    <property type="entry name" value="MCH/BMMD"/>
</dbReference>
<feature type="domain" description="MaoC-like" evidence="1">
    <location>
        <begin position="24"/>
        <end position="116"/>
    </location>
</feature>
<dbReference type="Proteomes" id="UP000094622">
    <property type="component" value="Unassembled WGS sequence"/>
</dbReference>
<dbReference type="InterPro" id="IPR002539">
    <property type="entry name" value="MaoC-like_dom"/>
</dbReference>